<feature type="region of interest" description="Disordered" evidence="1">
    <location>
        <begin position="35"/>
        <end position="62"/>
    </location>
</feature>
<gene>
    <name evidence="2" type="ORF">PFLmoz3_02288</name>
</gene>
<reference evidence="2 3" key="1">
    <citation type="submission" date="2015-05" db="EMBL/GenBank/DDBJ databases">
        <title>A genomic and transcriptomic approach to investigate the blue pigment phenotype in Pseudomonas fluorescens.</title>
        <authorList>
            <person name="Andreani N.A."/>
            <person name="Cardazzo B."/>
        </authorList>
    </citation>
    <scope>NUCLEOTIDE SEQUENCE [LARGE SCALE GENOMIC DNA]</scope>
    <source>
        <strain evidence="2 3">Ps_22</strain>
    </source>
</reference>
<evidence type="ECO:0000313" key="3">
    <source>
        <dbReference type="Proteomes" id="UP000061348"/>
    </source>
</evidence>
<dbReference type="EMBL" id="LCYA01000055">
    <property type="protein sequence ID" value="KWV88088.1"/>
    <property type="molecule type" value="Genomic_DNA"/>
</dbReference>
<dbReference type="PATRIC" id="fig|294.194.peg.2531"/>
<dbReference type="Proteomes" id="UP000061348">
    <property type="component" value="Unassembled WGS sequence"/>
</dbReference>
<accession>A0A109LI42</accession>
<proteinExistence type="predicted"/>
<comment type="caution">
    <text evidence="2">The sequence shown here is derived from an EMBL/GenBank/DDBJ whole genome shotgun (WGS) entry which is preliminary data.</text>
</comment>
<evidence type="ECO:0000313" key="2">
    <source>
        <dbReference type="EMBL" id="KWV88088.1"/>
    </source>
</evidence>
<sequence>MAQLMAGQGRRQQHQGIGLWIQLVQETDKGFVQRPQPTPLDPTCKQLQQVGSTIEGQKRLQR</sequence>
<dbReference type="AlphaFoldDB" id="A0A109LI42"/>
<protein>
    <submittedName>
        <fullName evidence="2">Uncharacterized protein</fullName>
    </submittedName>
</protein>
<name>A0A109LI42_PSEFL</name>
<feature type="compositionally biased region" description="Polar residues" evidence="1">
    <location>
        <begin position="45"/>
        <end position="55"/>
    </location>
</feature>
<organism evidence="2 3">
    <name type="scientific">Pseudomonas fluorescens</name>
    <dbReference type="NCBI Taxonomy" id="294"/>
    <lineage>
        <taxon>Bacteria</taxon>
        <taxon>Pseudomonadati</taxon>
        <taxon>Pseudomonadota</taxon>
        <taxon>Gammaproteobacteria</taxon>
        <taxon>Pseudomonadales</taxon>
        <taxon>Pseudomonadaceae</taxon>
        <taxon>Pseudomonas</taxon>
    </lineage>
</organism>
<evidence type="ECO:0000256" key="1">
    <source>
        <dbReference type="SAM" id="MobiDB-lite"/>
    </source>
</evidence>